<dbReference type="Pfam" id="PF10315">
    <property type="entry name" value="Aim19"/>
    <property type="match status" value="1"/>
</dbReference>
<reference evidence="3" key="1">
    <citation type="journal article" date="2012" name="Science">
        <title>The Paleozoic origin of enzymatic lignin decomposition reconstructed from 31 fungal genomes.</title>
        <authorList>
            <person name="Floudas D."/>
            <person name="Binder M."/>
            <person name="Riley R."/>
            <person name="Barry K."/>
            <person name="Blanchette R.A."/>
            <person name="Henrissat B."/>
            <person name="Martinez A.T."/>
            <person name="Otillar R."/>
            <person name="Spatafora J.W."/>
            <person name="Yadav J.S."/>
            <person name="Aerts A."/>
            <person name="Benoit I."/>
            <person name="Boyd A."/>
            <person name="Carlson A."/>
            <person name="Copeland A."/>
            <person name="Coutinho P.M."/>
            <person name="de Vries R.P."/>
            <person name="Ferreira P."/>
            <person name="Findley K."/>
            <person name="Foster B."/>
            <person name="Gaskell J."/>
            <person name="Glotzer D."/>
            <person name="Gorecki P."/>
            <person name="Heitman J."/>
            <person name="Hesse C."/>
            <person name="Hori C."/>
            <person name="Igarashi K."/>
            <person name="Jurgens J.A."/>
            <person name="Kallen N."/>
            <person name="Kersten P."/>
            <person name="Kohler A."/>
            <person name="Kuees U."/>
            <person name="Kumar T.K.A."/>
            <person name="Kuo A."/>
            <person name="LaButti K."/>
            <person name="Larrondo L.F."/>
            <person name="Lindquist E."/>
            <person name="Ling A."/>
            <person name="Lombard V."/>
            <person name="Lucas S."/>
            <person name="Lundell T."/>
            <person name="Martin R."/>
            <person name="McLaughlin D.J."/>
            <person name="Morgenstern I."/>
            <person name="Morin E."/>
            <person name="Murat C."/>
            <person name="Nagy L.G."/>
            <person name="Nolan M."/>
            <person name="Ohm R.A."/>
            <person name="Patyshakuliyeva A."/>
            <person name="Rokas A."/>
            <person name="Ruiz-Duenas F.J."/>
            <person name="Sabat G."/>
            <person name="Salamov A."/>
            <person name="Samejima M."/>
            <person name="Schmutz J."/>
            <person name="Slot J.C."/>
            <person name="St John F."/>
            <person name="Stenlid J."/>
            <person name="Sun H."/>
            <person name="Sun S."/>
            <person name="Syed K."/>
            <person name="Tsang A."/>
            <person name="Wiebenga A."/>
            <person name="Young D."/>
            <person name="Pisabarro A."/>
            <person name="Eastwood D.C."/>
            <person name="Martin F."/>
            <person name="Cullen D."/>
            <person name="Grigoriev I.V."/>
            <person name="Hibbett D.S."/>
        </authorList>
    </citation>
    <scope>NUCLEOTIDE SEQUENCE [LARGE SCALE GENOMIC DNA]</scope>
    <source>
        <strain evidence="3">RWD-64-598 SS2</strain>
    </source>
</reference>
<feature type="transmembrane region" description="Helical" evidence="1">
    <location>
        <begin position="113"/>
        <end position="134"/>
    </location>
</feature>
<dbReference type="Proteomes" id="UP000053558">
    <property type="component" value="Unassembled WGS sequence"/>
</dbReference>
<keyword evidence="3" id="KW-1185">Reference proteome</keyword>
<organism evidence="2 3">
    <name type="scientific">Coniophora puteana (strain RWD-64-598)</name>
    <name type="common">Brown rot fungus</name>
    <dbReference type="NCBI Taxonomy" id="741705"/>
    <lineage>
        <taxon>Eukaryota</taxon>
        <taxon>Fungi</taxon>
        <taxon>Dikarya</taxon>
        <taxon>Basidiomycota</taxon>
        <taxon>Agaricomycotina</taxon>
        <taxon>Agaricomycetes</taxon>
        <taxon>Agaricomycetidae</taxon>
        <taxon>Boletales</taxon>
        <taxon>Coniophorineae</taxon>
        <taxon>Coniophoraceae</taxon>
        <taxon>Coniophora</taxon>
    </lineage>
</organism>
<keyword evidence="1" id="KW-0472">Membrane</keyword>
<evidence type="ECO:0000313" key="3">
    <source>
        <dbReference type="Proteomes" id="UP000053558"/>
    </source>
</evidence>
<evidence type="ECO:0000313" key="2">
    <source>
        <dbReference type="EMBL" id="EIW76511.1"/>
    </source>
</evidence>
<feature type="transmembrane region" description="Helical" evidence="1">
    <location>
        <begin position="32"/>
        <end position="53"/>
    </location>
</feature>
<dbReference type="KEGG" id="cput:CONPUDRAFT_169030"/>
<keyword evidence="1" id="KW-1133">Transmembrane helix</keyword>
<sequence>MDTQEPTQPTTNEARGSLYQSIRPYAQSKGPAFALATLFGASAIIPHTALNAGAAYIPPFLQRFGFSAVFGVAGYVLGSGDVRNGSGIATAWSLTYLFLNLRKSVKAPRHPLSLGLAGAAAASAGLYGTEYFLWQE</sequence>
<dbReference type="OMA" id="CAMSIPF"/>
<dbReference type="InterPro" id="IPR019419">
    <property type="entry name" value="AIM19"/>
</dbReference>
<dbReference type="PANTHER" id="PTHR28177">
    <property type="entry name" value="ALTERED INHERITANCE OF MITOCHONDRIA PROTEIN 19, MITOCHONDRIAL"/>
    <property type="match status" value="1"/>
</dbReference>
<dbReference type="GO" id="GO:0005739">
    <property type="term" value="C:mitochondrion"/>
    <property type="evidence" value="ECO:0007669"/>
    <property type="project" value="TreeGrafter"/>
</dbReference>
<dbReference type="EMBL" id="JH711586">
    <property type="protein sequence ID" value="EIW76511.1"/>
    <property type="molecule type" value="Genomic_DNA"/>
</dbReference>
<dbReference type="RefSeq" id="XP_007773717.1">
    <property type="nucleotide sequence ID" value="XM_007775527.1"/>
</dbReference>
<proteinExistence type="predicted"/>
<protein>
    <submittedName>
        <fullName evidence="2">Uncharacterized protein</fullName>
    </submittedName>
</protein>
<dbReference type="PANTHER" id="PTHR28177:SF1">
    <property type="entry name" value="ALTERED INHERITANCE OF MITOCHONDRIA PROTEIN 19, MITOCHONDRIAL"/>
    <property type="match status" value="1"/>
</dbReference>
<name>A0A5M3MCZ5_CONPW</name>
<accession>A0A5M3MCZ5</accession>
<dbReference type="AlphaFoldDB" id="A0A5M3MCZ5"/>
<dbReference type="GeneID" id="19206130"/>
<gene>
    <name evidence="2" type="ORF">CONPUDRAFT_169030</name>
</gene>
<comment type="caution">
    <text evidence="2">The sequence shown here is derived from an EMBL/GenBank/DDBJ whole genome shotgun (WGS) entry which is preliminary data.</text>
</comment>
<evidence type="ECO:0000256" key="1">
    <source>
        <dbReference type="SAM" id="Phobius"/>
    </source>
</evidence>
<feature type="transmembrane region" description="Helical" evidence="1">
    <location>
        <begin position="60"/>
        <end position="78"/>
    </location>
</feature>
<keyword evidence="1" id="KW-0812">Transmembrane</keyword>
<dbReference type="OrthoDB" id="5554402at2759"/>